<evidence type="ECO:0000256" key="3">
    <source>
        <dbReference type="ARBA" id="ARBA00023015"/>
    </source>
</evidence>
<feature type="domain" description="PRD" evidence="9">
    <location>
        <begin position="196"/>
        <end position="301"/>
    </location>
</feature>
<dbReference type="PROSITE" id="PS51372">
    <property type="entry name" value="PRD_2"/>
    <property type="match status" value="2"/>
</dbReference>
<evidence type="ECO:0000313" key="11">
    <source>
        <dbReference type="Proteomes" id="UP000679950"/>
    </source>
</evidence>
<dbReference type="InterPro" id="IPR013011">
    <property type="entry name" value="PTS_EIIB_2"/>
</dbReference>
<dbReference type="PROSITE" id="PS51094">
    <property type="entry name" value="PTS_EIIA_TYPE_2"/>
    <property type="match status" value="1"/>
</dbReference>
<dbReference type="CDD" id="cd05568">
    <property type="entry name" value="PTS_IIB_bgl_like"/>
    <property type="match status" value="1"/>
</dbReference>
<dbReference type="PANTHER" id="PTHR30185">
    <property type="entry name" value="CRYPTIC BETA-GLUCOSIDE BGL OPERON ANTITERMINATOR"/>
    <property type="match status" value="1"/>
</dbReference>
<dbReference type="Proteomes" id="UP000679950">
    <property type="component" value="Unassembled WGS sequence"/>
</dbReference>
<dbReference type="Pfam" id="PF05043">
    <property type="entry name" value="Mga"/>
    <property type="match status" value="1"/>
</dbReference>
<dbReference type="SUPFAM" id="SSF63520">
    <property type="entry name" value="PTS-regulatory domain, PRD"/>
    <property type="match status" value="2"/>
</dbReference>
<feature type="coiled-coil region" evidence="6">
    <location>
        <begin position="119"/>
        <end position="146"/>
    </location>
</feature>
<feature type="domain" description="PRD" evidence="9">
    <location>
        <begin position="307"/>
        <end position="414"/>
    </location>
</feature>
<keyword evidence="11" id="KW-1185">Reference proteome</keyword>
<feature type="domain" description="PTS EIIB type-2" evidence="8">
    <location>
        <begin position="420"/>
        <end position="508"/>
    </location>
</feature>
<sequence length="704" mass="81419">MDQRSMAILNKLSKAESYITVQALAALLNVSRRTIYSDLEKVNDWLAEHHLAKIKQVRGQGLYIDEPTRKELIRNYFFTGMTYYEFSPAERKAWIFIHAAGADQACFLEDIRQLFQVSRNTILEDVKKLKEEVKAYQLSIHTERKTGYVIRGNENKIRMLLINYLSMVTPHEGWYDALSDLQDAPKRNQALQPYSIFNTHLIGVLRQLIHDYEQRFMIEFTDEVLDNIVIWFFFFLRRISQKEFVEVDPIEKEVIETTDEYAGVHLLCKHLSESLNMTIPDNEVHYFTRFLLSAKVNYNLRTRLESEEMQELLQVVEKMVSDFQLYAAIEFQEPQQLIQNLLLHLKPAYYRIKYGIEIENALRDSVIQNYPEVFHLTKKVVHHFEDLIGQSIAESEVAFIAMHFGGWLRKEGLMLEQTVKRMLIVCTNGLGTSRLLESQLEGLFSDIQTTGVASLREYEKMDLDVDFIVSTIALEDKGVPVFVINPVLNNEDKEQLLIKVNSLFGYSPKKQIYSVETIMDIVKRYAVIEDDKALSKELRRYLHPPINMESETPKPNLAELLPPDRILLRKQVSSWKKAISIAAEPLLKQGYIQEEYIFKMIENVEANGPYIIISEYFALPHANPDNGVVKTGMSMLHLEEPVDILGKPAKVIVVLASKDNEQHLKALSQLTKLFSDKKNKEQVMIATDVNEIAEPIKTYGAVRN</sequence>
<keyword evidence="3" id="KW-0805">Transcription regulation</keyword>
<dbReference type="PROSITE" id="PS51099">
    <property type="entry name" value="PTS_EIIB_TYPE_2"/>
    <property type="match status" value="1"/>
</dbReference>
<dbReference type="InterPro" id="IPR036388">
    <property type="entry name" value="WH-like_DNA-bd_sf"/>
</dbReference>
<dbReference type="Pfam" id="PF00874">
    <property type="entry name" value="PRD"/>
    <property type="match status" value="2"/>
</dbReference>
<feature type="domain" description="PTS EIIA type-2" evidence="7">
    <location>
        <begin position="559"/>
        <end position="699"/>
    </location>
</feature>
<organism evidence="10 11">
    <name type="scientific">Lederbergia ruris</name>
    <dbReference type="NCBI Taxonomy" id="217495"/>
    <lineage>
        <taxon>Bacteria</taxon>
        <taxon>Bacillati</taxon>
        <taxon>Bacillota</taxon>
        <taxon>Bacilli</taxon>
        <taxon>Bacillales</taxon>
        <taxon>Bacillaceae</taxon>
        <taxon>Lederbergia</taxon>
    </lineage>
</organism>
<dbReference type="InterPro" id="IPR036634">
    <property type="entry name" value="PRD_sf"/>
</dbReference>
<dbReference type="SUPFAM" id="SSF52794">
    <property type="entry name" value="PTS system IIB component-like"/>
    <property type="match status" value="1"/>
</dbReference>
<evidence type="ECO:0000259" key="8">
    <source>
        <dbReference type="PROSITE" id="PS51099"/>
    </source>
</evidence>
<keyword evidence="2" id="KW-0677">Repeat</keyword>
<evidence type="ECO:0000313" key="10">
    <source>
        <dbReference type="EMBL" id="GIN59348.1"/>
    </source>
</evidence>
<reference evidence="10 11" key="1">
    <citation type="submission" date="2021-03" db="EMBL/GenBank/DDBJ databases">
        <title>Antimicrobial resistance genes in bacteria isolated from Japanese honey, and their potential for conferring macrolide and lincosamide resistance in the American foulbrood pathogen Paenibacillus larvae.</title>
        <authorList>
            <person name="Okamoto M."/>
            <person name="Kumagai M."/>
            <person name="Kanamori H."/>
            <person name="Takamatsu D."/>
        </authorList>
    </citation>
    <scope>NUCLEOTIDE SEQUENCE [LARGE SCALE GENOMIC DNA]</scope>
    <source>
        <strain evidence="10 11">J8TS2</strain>
    </source>
</reference>
<keyword evidence="5" id="KW-0804">Transcription</keyword>
<keyword evidence="6" id="KW-0175">Coiled coil</keyword>
<proteinExistence type="predicted"/>
<name>A0ABQ4KN32_9BACI</name>
<comment type="caution">
    <text evidence="10">The sequence shown here is derived from an EMBL/GenBank/DDBJ whole genome shotgun (WGS) entry which is preliminary data.</text>
</comment>
<protein>
    <submittedName>
        <fullName evidence="10">Transcriptional antiterminator</fullName>
    </submittedName>
</protein>
<dbReference type="EMBL" id="BORB01000042">
    <property type="protein sequence ID" value="GIN59348.1"/>
    <property type="molecule type" value="Genomic_DNA"/>
</dbReference>
<dbReference type="InterPro" id="IPR036390">
    <property type="entry name" value="WH_DNA-bd_sf"/>
</dbReference>
<dbReference type="Gene3D" id="3.40.930.10">
    <property type="entry name" value="Mannitol-specific EII, Chain A"/>
    <property type="match status" value="1"/>
</dbReference>
<evidence type="ECO:0000256" key="6">
    <source>
        <dbReference type="SAM" id="Coils"/>
    </source>
</evidence>
<evidence type="ECO:0000256" key="1">
    <source>
        <dbReference type="ARBA" id="ARBA00022679"/>
    </source>
</evidence>
<dbReference type="InterPro" id="IPR002178">
    <property type="entry name" value="PTS_EIIA_type-2_dom"/>
</dbReference>
<dbReference type="RefSeq" id="WP_212967215.1">
    <property type="nucleotide sequence ID" value="NZ_BORB01000042.1"/>
</dbReference>
<dbReference type="InterPro" id="IPR007737">
    <property type="entry name" value="Mga_HTH"/>
</dbReference>
<accession>A0ABQ4KN32</accession>
<dbReference type="InterPro" id="IPR013196">
    <property type="entry name" value="HTH_11"/>
</dbReference>
<dbReference type="Gene3D" id="1.10.1790.10">
    <property type="entry name" value="PRD domain"/>
    <property type="match status" value="2"/>
</dbReference>
<gene>
    <name evidence="10" type="ORF">J8TS2_36670</name>
</gene>
<evidence type="ECO:0000259" key="7">
    <source>
        <dbReference type="PROSITE" id="PS51094"/>
    </source>
</evidence>
<dbReference type="InterPro" id="IPR050661">
    <property type="entry name" value="BglG_antiterminators"/>
</dbReference>
<dbReference type="Gene3D" id="3.40.50.2300">
    <property type="match status" value="1"/>
</dbReference>
<dbReference type="Pfam" id="PF00359">
    <property type="entry name" value="PTS_EIIA_2"/>
    <property type="match status" value="1"/>
</dbReference>
<keyword evidence="1" id="KW-0808">Transferase</keyword>
<dbReference type="PANTHER" id="PTHR30185:SF13">
    <property type="entry name" value="LICABCH OPERON REGULATOR-RELATED"/>
    <property type="match status" value="1"/>
</dbReference>
<dbReference type="InterPro" id="IPR016152">
    <property type="entry name" value="PTrfase/Anion_transptr"/>
</dbReference>
<dbReference type="InterPro" id="IPR011608">
    <property type="entry name" value="PRD"/>
</dbReference>
<evidence type="ECO:0000259" key="9">
    <source>
        <dbReference type="PROSITE" id="PS51372"/>
    </source>
</evidence>
<evidence type="ECO:0000256" key="4">
    <source>
        <dbReference type="ARBA" id="ARBA00023159"/>
    </source>
</evidence>
<dbReference type="Pfam" id="PF08279">
    <property type="entry name" value="HTH_11"/>
    <property type="match status" value="1"/>
</dbReference>
<dbReference type="SUPFAM" id="SSF46785">
    <property type="entry name" value="Winged helix' DNA-binding domain"/>
    <property type="match status" value="1"/>
</dbReference>
<evidence type="ECO:0000256" key="5">
    <source>
        <dbReference type="ARBA" id="ARBA00023163"/>
    </source>
</evidence>
<dbReference type="Gene3D" id="1.10.10.10">
    <property type="entry name" value="Winged helix-like DNA-binding domain superfamily/Winged helix DNA-binding domain"/>
    <property type="match status" value="2"/>
</dbReference>
<dbReference type="InterPro" id="IPR036095">
    <property type="entry name" value="PTS_EIIB-like_sf"/>
</dbReference>
<keyword evidence="4" id="KW-0010">Activator</keyword>
<dbReference type="SUPFAM" id="SSF55804">
    <property type="entry name" value="Phoshotransferase/anion transport protein"/>
    <property type="match status" value="1"/>
</dbReference>
<evidence type="ECO:0000256" key="2">
    <source>
        <dbReference type="ARBA" id="ARBA00022737"/>
    </source>
</evidence>